<keyword evidence="7" id="KW-0325">Glycoprotein</keyword>
<dbReference type="EMBL" id="KN831793">
    <property type="protein sequence ID" value="KIM38055.1"/>
    <property type="molecule type" value="Genomic_DNA"/>
</dbReference>
<keyword evidence="2" id="KW-0328">Glycosyltransferase</keyword>
<evidence type="ECO:0000256" key="3">
    <source>
        <dbReference type="ARBA" id="ARBA00022679"/>
    </source>
</evidence>
<feature type="domain" description="Glycosyltransferase 61 catalytic" evidence="9">
    <location>
        <begin position="166"/>
        <end position="395"/>
    </location>
</feature>
<evidence type="ECO:0000256" key="2">
    <source>
        <dbReference type="ARBA" id="ARBA00022676"/>
    </source>
</evidence>
<evidence type="ECO:0000313" key="11">
    <source>
        <dbReference type="Proteomes" id="UP000053424"/>
    </source>
</evidence>
<dbReference type="GO" id="GO:0005783">
    <property type="term" value="C:endoplasmic reticulum"/>
    <property type="evidence" value="ECO:0007669"/>
    <property type="project" value="TreeGrafter"/>
</dbReference>
<evidence type="ECO:0000259" key="9">
    <source>
        <dbReference type="Pfam" id="PF04577"/>
    </source>
</evidence>
<dbReference type="GO" id="GO:0097363">
    <property type="term" value="F:protein O-acetylglucosaminyltransferase activity"/>
    <property type="evidence" value="ECO:0007669"/>
    <property type="project" value="TreeGrafter"/>
</dbReference>
<proteinExistence type="predicted"/>
<feature type="signal peptide" evidence="8">
    <location>
        <begin position="1"/>
        <end position="19"/>
    </location>
</feature>
<dbReference type="AlphaFoldDB" id="A0A0C3BN04"/>
<dbReference type="PANTHER" id="PTHR20961">
    <property type="entry name" value="GLYCOSYLTRANSFERASE"/>
    <property type="match status" value="1"/>
</dbReference>
<evidence type="ECO:0000256" key="4">
    <source>
        <dbReference type="ARBA" id="ARBA00022692"/>
    </source>
</evidence>
<evidence type="ECO:0000256" key="5">
    <source>
        <dbReference type="ARBA" id="ARBA00022989"/>
    </source>
</evidence>
<dbReference type="Pfam" id="PF04577">
    <property type="entry name" value="Glyco_transf_61"/>
    <property type="match status" value="1"/>
</dbReference>
<organism evidence="10 11">
    <name type="scientific">Hebeloma cylindrosporum</name>
    <dbReference type="NCBI Taxonomy" id="76867"/>
    <lineage>
        <taxon>Eukaryota</taxon>
        <taxon>Fungi</taxon>
        <taxon>Dikarya</taxon>
        <taxon>Basidiomycota</taxon>
        <taxon>Agaricomycotina</taxon>
        <taxon>Agaricomycetes</taxon>
        <taxon>Agaricomycetidae</taxon>
        <taxon>Agaricales</taxon>
        <taxon>Agaricineae</taxon>
        <taxon>Hymenogastraceae</taxon>
        <taxon>Hebeloma</taxon>
    </lineage>
</organism>
<dbReference type="PANTHER" id="PTHR20961:SF38">
    <property type="entry name" value="PROTEIN O-LINKED-MANNOSE BETA-1,4-N-ACETYLGLUCOSAMINYLTRANSFERASE 2"/>
    <property type="match status" value="1"/>
</dbReference>
<evidence type="ECO:0000313" key="10">
    <source>
        <dbReference type="EMBL" id="KIM38055.1"/>
    </source>
</evidence>
<keyword evidence="8" id="KW-0732">Signal</keyword>
<reference evidence="11" key="2">
    <citation type="submission" date="2015-01" db="EMBL/GenBank/DDBJ databases">
        <title>Evolutionary Origins and Diversification of the Mycorrhizal Mutualists.</title>
        <authorList>
            <consortium name="DOE Joint Genome Institute"/>
            <consortium name="Mycorrhizal Genomics Consortium"/>
            <person name="Kohler A."/>
            <person name="Kuo A."/>
            <person name="Nagy L.G."/>
            <person name="Floudas D."/>
            <person name="Copeland A."/>
            <person name="Barry K.W."/>
            <person name="Cichocki N."/>
            <person name="Veneault-Fourrey C."/>
            <person name="LaButti K."/>
            <person name="Lindquist E.A."/>
            <person name="Lipzen A."/>
            <person name="Lundell T."/>
            <person name="Morin E."/>
            <person name="Murat C."/>
            <person name="Riley R."/>
            <person name="Ohm R."/>
            <person name="Sun H."/>
            <person name="Tunlid A."/>
            <person name="Henrissat B."/>
            <person name="Grigoriev I.V."/>
            <person name="Hibbett D.S."/>
            <person name="Martin F."/>
        </authorList>
    </citation>
    <scope>NUCLEOTIDE SEQUENCE [LARGE SCALE GENOMIC DNA]</scope>
    <source>
        <strain evidence="11">h7</strain>
    </source>
</reference>
<dbReference type="InterPro" id="IPR049625">
    <property type="entry name" value="Glyco_transf_61_cat"/>
</dbReference>
<name>A0A0C3BN04_HEBCY</name>
<keyword evidence="4" id="KW-0812">Transmembrane</keyword>
<dbReference type="OrthoDB" id="529273at2759"/>
<evidence type="ECO:0000256" key="8">
    <source>
        <dbReference type="SAM" id="SignalP"/>
    </source>
</evidence>
<dbReference type="HOGENOM" id="CLU_033167_1_0_1"/>
<dbReference type="GO" id="GO:0035269">
    <property type="term" value="P:protein O-linked glycosylation via mannose"/>
    <property type="evidence" value="ECO:0007669"/>
    <property type="project" value="TreeGrafter"/>
</dbReference>
<evidence type="ECO:0000256" key="6">
    <source>
        <dbReference type="ARBA" id="ARBA00023136"/>
    </source>
</evidence>
<dbReference type="STRING" id="686832.A0A0C3BN04"/>
<dbReference type="GO" id="GO:0016020">
    <property type="term" value="C:membrane"/>
    <property type="evidence" value="ECO:0007669"/>
    <property type="project" value="UniProtKB-SubCell"/>
</dbReference>
<reference evidence="10 11" key="1">
    <citation type="submission" date="2014-04" db="EMBL/GenBank/DDBJ databases">
        <authorList>
            <consortium name="DOE Joint Genome Institute"/>
            <person name="Kuo A."/>
            <person name="Gay G."/>
            <person name="Dore J."/>
            <person name="Kohler A."/>
            <person name="Nagy L.G."/>
            <person name="Floudas D."/>
            <person name="Copeland A."/>
            <person name="Barry K.W."/>
            <person name="Cichocki N."/>
            <person name="Veneault-Fourrey C."/>
            <person name="LaButti K."/>
            <person name="Lindquist E.A."/>
            <person name="Lipzen A."/>
            <person name="Lundell T."/>
            <person name="Morin E."/>
            <person name="Murat C."/>
            <person name="Sun H."/>
            <person name="Tunlid A."/>
            <person name="Henrissat B."/>
            <person name="Grigoriev I.V."/>
            <person name="Hibbett D.S."/>
            <person name="Martin F."/>
            <person name="Nordberg H.P."/>
            <person name="Cantor M.N."/>
            <person name="Hua S.X."/>
        </authorList>
    </citation>
    <scope>NUCLEOTIDE SEQUENCE [LARGE SCALE GENOMIC DNA]</scope>
    <source>
        <strain evidence="11">h7</strain>
    </source>
</reference>
<keyword evidence="5" id="KW-1133">Transmembrane helix</keyword>
<comment type="subcellular location">
    <subcellularLocation>
        <location evidence="1">Membrane</location>
        <topology evidence="1">Single-pass membrane protein</topology>
    </subcellularLocation>
</comment>
<keyword evidence="11" id="KW-1185">Reference proteome</keyword>
<dbReference type="Proteomes" id="UP000053424">
    <property type="component" value="Unassembled WGS sequence"/>
</dbReference>
<sequence>MLARRQKIIIALITGSAFLLFFSSSPQLIDHVANVSMKVPYSPWAGRVDCKGEGAFHLQDHSKTEAITETTLPGGAPAPGFTIFDRLYIWNGTMFAVTSNPRAFPQIRYILSQPKEQREGNNLEPTSREMQIITPAEAAPFLGERAVVIEGMTFILYDTSQFMAHYYHWWGEIILGAMRIYSTLSLVPGVRSPLPDPSRFILPNIPDHEWRDRAGVNGPLMRAAFPSTSIERMDFWQDLVDLNQTFVFERAMIVSRSAAHRSPLSTLWYKMISSTMNVTVPTHFWEPLRQRLVLNTVAYLPVMNSAGAVISNPPSQLPIVTYISRQGGGRRLTRESHDGLVKSLNEMSNQGLFELHILRMETLTFSQQVEAVARSTIILGVHGNGLTHQLWMPPSPHSTVIEMFFPGAYIHDYEILARNSGHKHYAVWNDTTLTYPDGEWFKGVDYGPENTFNGNSIPVHGPTVTQVIRERLTSPVL</sequence>
<evidence type="ECO:0000256" key="1">
    <source>
        <dbReference type="ARBA" id="ARBA00004167"/>
    </source>
</evidence>
<feature type="chain" id="PRO_5002161928" description="Glycosyltransferase 61 catalytic domain-containing protein" evidence="8">
    <location>
        <begin position="20"/>
        <end position="477"/>
    </location>
</feature>
<accession>A0A0C3BN04</accession>
<protein>
    <recommendedName>
        <fullName evidence="9">Glycosyltransferase 61 catalytic domain-containing protein</fullName>
    </recommendedName>
</protein>
<evidence type="ECO:0000256" key="7">
    <source>
        <dbReference type="ARBA" id="ARBA00023180"/>
    </source>
</evidence>
<gene>
    <name evidence="10" type="ORF">M413DRAFT_448087</name>
</gene>
<keyword evidence="3" id="KW-0808">Transferase</keyword>
<keyword evidence="6" id="KW-0472">Membrane</keyword>
<dbReference type="InterPro" id="IPR007657">
    <property type="entry name" value="Glycosyltransferase_61"/>
</dbReference>